<evidence type="ECO:0000256" key="1">
    <source>
        <dbReference type="SAM" id="MobiDB-lite"/>
    </source>
</evidence>
<organism evidence="2">
    <name type="scientific">Pararge aegeria</name>
    <name type="common">speckled wood butterfly</name>
    <dbReference type="NCBI Taxonomy" id="116150"/>
    <lineage>
        <taxon>Eukaryota</taxon>
        <taxon>Metazoa</taxon>
        <taxon>Ecdysozoa</taxon>
        <taxon>Arthropoda</taxon>
        <taxon>Hexapoda</taxon>
        <taxon>Insecta</taxon>
        <taxon>Pterygota</taxon>
        <taxon>Neoptera</taxon>
        <taxon>Endopterygota</taxon>
        <taxon>Lepidoptera</taxon>
        <taxon>Glossata</taxon>
        <taxon>Ditrysia</taxon>
        <taxon>Papilionoidea</taxon>
        <taxon>Nymphalidae</taxon>
        <taxon>Satyrinae</taxon>
        <taxon>Satyrini</taxon>
        <taxon>Parargina</taxon>
        <taxon>Pararge</taxon>
    </lineage>
</organism>
<sequence length="284" mass="31883">MDKKDKAEKSVDKKEAEKKEHAVEKEKTTEKRVVEDKKAVEEKKEDKSNKDKDVKAETDEKSKKPEPKAKENGAKVNGEQNGDTVSSEDELQDLEVDQEKDEMFPELAYEDSDGECFEPPTPEGVPSRSYTRRSQSKLLKLKDDVPASDRKLRSADSPKPGNASDSSDKVLIPVVVLDDINEAEKETSNADDKMEREIEVVVEVENEDEGRVKADTNFSKSRVKVSPYRRSTRLADNTNTSLLANYTGNNTTMEMDITETSSFISEEPSPDSPYLSGLRSIRGR</sequence>
<accession>S4PXM1</accession>
<evidence type="ECO:0000313" key="2">
    <source>
        <dbReference type="EMBL" id="JAA87762.1"/>
    </source>
</evidence>
<reference evidence="2" key="2">
    <citation type="submission" date="2013-05" db="EMBL/GenBank/DDBJ databases">
        <authorList>
            <person name="Carter J.-M."/>
            <person name="Baker S.C."/>
            <person name="Pink R."/>
            <person name="Carter D.R.F."/>
            <person name="Collins A."/>
            <person name="Tomlin J."/>
            <person name="Gibbs M."/>
            <person name="Breuker C.J."/>
        </authorList>
    </citation>
    <scope>NUCLEOTIDE SEQUENCE</scope>
    <source>
        <tissue evidence="2">Ovary</tissue>
    </source>
</reference>
<dbReference type="AlphaFoldDB" id="S4PXM1"/>
<protein>
    <submittedName>
        <fullName evidence="2">Uncharacterized protein</fullName>
    </submittedName>
</protein>
<feature type="region of interest" description="Disordered" evidence="1">
    <location>
        <begin position="1"/>
        <end position="171"/>
    </location>
</feature>
<feature type="compositionally biased region" description="Basic and acidic residues" evidence="1">
    <location>
        <begin position="140"/>
        <end position="156"/>
    </location>
</feature>
<feature type="non-terminal residue" evidence="2">
    <location>
        <position position="284"/>
    </location>
</feature>
<name>S4PXM1_9NEOP</name>
<feature type="region of interest" description="Disordered" evidence="1">
    <location>
        <begin position="261"/>
        <end position="284"/>
    </location>
</feature>
<feature type="compositionally biased region" description="Basic and acidic residues" evidence="1">
    <location>
        <begin position="1"/>
        <end position="73"/>
    </location>
</feature>
<reference evidence="2" key="1">
    <citation type="journal article" date="2013" name="BMC Genomics">
        <title>Unscrambling butterfly oogenesis.</title>
        <authorList>
            <person name="Carter J.M."/>
            <person name="Baker S.C."/>
            <person name="Pink R."/>
            <person name="Carter D.R."/>
            <person name="Collins A."/>
            <person name="Tomlin J."/>
            <person name="Gibbs M."/>
            <person name="Breuker C.J."/>
        </authorList>
    </citation>
    <scope>NUCLEOTIDE SEQUENCE</scope>
    <source>
        <tissue evidence="2">Ovary</tissue>
    </source>
</reference>
<proteinExistence type="predicted"/>
<feature type="compositionally biased region" description="Acidic residues" evidence="1">
    <location>
        <begin position="86"/>
        <end position="100"/>
    </location>
</feature>
<dbReference type="EMBL" id="GAIX01004798">
    <property type="protein sequence ID" value="JAA87762.1"/>
    <property type="molecule type" value="Transcribed_RNA"/>
</dbReference>